<feature type="region of interest" description="Disordered" evidence="1">
    <location>
        <begin position="38"/>
        <end position="57"/>
    </location>
</feature>
<sequence length="399" mass="45143">MLQPRILGTNHNTVVRNLCNSCQLRFFSISIWLNGSDKAPSTRGFFSPQKRAEKEKERRERAQWTSEYRSLQHAVSTTPFLTLVLKAKRCKLLALSPREVQEISHQFSALDKLFDGSIPGEVVNILCDEHKIPISSLVPFAILLLQSSSPARHALSARLLADCSRAGSSDATCLLLSAALRRNRSVASSREFTEFRQHLQKHLDAGDARAHLVQARIHIGSNLAFSNHSEARRSYDRAIDAFRAEREARAARGEPLVAPMEDPLVMRELNCEFYDLTLAAALYERGRLLLYRLRNRGKALADFRDAAELDEPQAHLLVAALPEYCERWGEKWVEHVTKAAASGSKHACGMLMEYYDLKQEDLPSGEGKDGKKVFTKHEKRERDMLAKEWEMVAEIHPSI</sequence>
<gene>
    <name evidence="2" type="ORF">EV356DRAFT_534415</name>
</gene>
<name>A0A6A6H587_VIRVR</name>
<dbReference type="Proteomes" id="UP000800092">
    <property type="component" value="Unassembled WGS sequence"/>
</dbReference>
<evidence type="ECO:0008006" key="4">
    <source>
        <dbReference type="Google" id="ProtNLM"/>
    </source>
</evidence>
<dbReference type="Gene3D" id="1.25.40.10">
    <property type="entry name" value="Tetratricopeptide repeat domain"/>
    <property type="match status" value="1"/>
</dbReference>
<evidence type="ECO:0000256" key="1">
    <source>
        <dbReference type="SAM" id="MobiDB-lite"/>
    </source>
</evidence>
<accession>A0A6A6H587</accession>
<evidence type="ECO:0000313" key="2">
    <source>
        <dbReference type="EMBL" id="KAF2232693.1"/>
    </source>
</evidence>
<dbReference type="AlphaFoldDB" id="A0A6A6H587"/>
<reference evidence="2" key="1">
    <citation type="journal article" date="2020" name="Stud. Mycol.">
        <title>101 Dothideomycetes genomes: a test case for predicting lifestyles and emergence of pathogens.</title>
        <authorList>
            <person name="Haridas S."/>
            <person name="Albert R."/>
            <person name="Binder M."/>
            <person name="Bloem J."/>
            <person name="Labutti K."/>
            <person name="Salamov A."/>
            <person name="Andreopoulos B."/>
            <person name="Baker S."/>
            <person name="Barry K."/>
            <person name="Bills G."/>
            <person name="Bluhm B."/>
            <person name="Cannon C."/>
            <person name="Castanera R."/>
            <person name="Culley D."/>
            <person name="Daum C."/>
            <person name="Ezra D."/>
            <person name="Gonzalez J."/>
            <person name="Henrissat B."/>
            <person name="Kuo A."/>
            <person name="Liang C."/>
            <person name="Lipzen A."/>
            <person name="Lutzoni F."/>
            <person name="Magnuson J."/>
            <person name="Mondo S."/>
            <person name="Nolan M."/>
            <person name="Ohm R."/>
            <person name="Pangilinan J."/>
            <person name="Park H.-J."/>
            <person name="Ramirez L."/>
            <person name="Alfaro M."/>
            <person name="Sun H."/>
            <person name="Tritt A."/>
            <person name="Yoshinaga Y."/>
            <person name="Zwiers L.-H."/>
            <person name="Turgeon B."/>
            <person name="Goodwin S."/>
            <person name="Spatafora J."/>
            <person name="Crous P."/>
            <person name="Grigoriev I."/>
        </authorList>
    </citation>
    <scope>NUCLEOTIDE SEQUENCE</scope>
    <source>
        <strain evidence="2">Tuck. ex Michener</strain>
    </source>
</reference>
<proteinExistence type="predicted"/>
<protein>
    <recommendedName>
        <fullName evidence="4">TPR-like protein</fullName>
    </recommendedName>
</protein>
<dbReference type="SUPFAM" id="SSF81901">
    <property type="entry name" value="HCP-like"/>
    <property type="match status" value="1"/>
</dbReference>
<evidence type="ECO:0000313" key="3">
    <source>
        <dbReference type="Proteomes" id="UP000800092"/>
    </source>
</evidence>
<keyword evidence="3" id="KW-1185">Reference proteome</keyword>
<dbReference type="EMBL" id="ML991813">
    <property type="protein sequence ID" value="KAF2232693.1"/>
    <property type="molecule type" value="Genomic_DNA"/>
</dbReference>
<organism evidence="2 3">
    <name type="scientific">Viridothelium virens</name>
    <name type="common">Speckled blister lichen</name>
    <name type="synonym">Trypethelium virens</name>
    <dbReference type="NCBI Taxonomy" id="1048519"/>
    <lineage>
        <taxon>Eukaryota</taxon>
        <taxon>Fungi</taxon>
        <taxon>Dikarya</taxon>
        <taxon>Ascomycota</taxon>
        <taxon>Pezizomycotina</taxon>
        <taxon>Dothideomycetes</taxon>
        <taxon>Dothideomycetes incertae sedis</taxon>
        <taxon>Trypetheliales</taxon>
        <taxon>Trypetheliaceae</taxon>
        <taxon>Viridothelium</taxon>
    </lineage>
</organism>
<dbReference type="InterPro" id="IPR011990">
    <property type="entry name" value="TPR-like_helical_dom_sf"/>
</dbReference>